<dbReference type="PROSITE" id="PS51257">
    <property type="entry name" value="PROKAR_LIPOPROTEIN"/>
    <property type="match status" value="1"/>
</dbReference>
<dbReference type="NCBIfam" id="TIGR00976">
    <property type="entry name" value="CocE_NonD"/>
    <property type="match status" value="1"/>
</dbReference>
<evidence type="ECO:0000313" key="4">
    <source>
        <dbReference type="Proteomes" id="UP001062165"/>
    </source>
</evidence>
<sequence>MIHLFKKHFAIWATLFFITASCSSEKEAYVPFSKAEDSTFVYQNYTKQEVYIPMRDGTKLFTAIYTPKDQREQYPIIMYRTPYSVQPYGEDNYKIDLGPNMRMTRDKYIFIYQDVRGAYMSEGHFVNMTPQNRRINESTDTFDTIEWLLTNVKNHNGKVGQWGISYPGFYTAAGMINSHPSLVAASPQAPIADWFFDDFHHHGAFFLPHTFNFFASFGQPKKGPTKIRNPRFQHGTNDGYAFFKEMTPLSLAKEYYLGDSIAFWNEIVAHPNYDSFWQDRNLLPHLKNIHCAVLTVGGWFDAEDLYGPLKIYETIEQNNPDISNTIVMGPWSHGGWRRTAGDHLGNVHFGSKTSNFYNDQIITPFFAYHLKGKEEEKLPEAYMFQTGTNEWKKFEEWPPKNIEKVKYYFKVKKGLSRTPAKENEYGTDIFESDPANPVPFIDYEDTGMPKTYMTDDQGFLLDRPDVLYYLSEPMEEDLTIAGPILAHLIAKTNQTAADWIVKLIDVYPMQHPPFPHQPKRDMGRYHQMVRSEAIRGRFRESYQYPKPFEPKKSETIDLPLLDVLHTFKKGHRIMVQVQSSWFPLVDINPQTYVENIFEAEPEDFVKAQHYIGRSGLNPSYIELGILQEKEEK</sequence>
<organism evidence="3 4">
    <name type="scientific">Reichenbachiella carrageenanivorans</name>
    <dbReference type="NCBI Taxonomy" id="2979869"/>
    <lineage>
        <taxon>Bacteria</taxon>
        <taxon>Pseudomonadati</taxon>
        <taxon>Bacteroidota</taxon>
        <taxon>Cytophagia</taxon>
        <taxon>Cytophagales</taxon>
        <taxon>Reichenbachiellaceae</taxon>
        <taxon>Reichenbachiella</taxon>
    </lineage>
</organism>
<dbReference type="RefSeq" id="WP_263049558.1">
    <property type="nucleotide sequence ID" value="NZ_CP106735.1"/>
</dbReference>
<proteinExistence type="predicted"/>
<name>A0ABY6CV65_9BACT</name>
<evidence type="ECO:0000259" key="2">
    <source>
        <dbReference type="SMART" id="SM00939"/>
    </source>
</evidence>
<keyword evidence="1 3" id="KW-0378">Hydrolase</keyword>
<evidence type="ECO:0000313" key="3">
    <source>
        <dbReference type="EMBL" id="UXX77811.1"/>
    </source>
</evidence>
<reference evidence="3" key="1">
    <citation type="submission" date="2022-10" db="EMBL/GenBank/DDBJ databases">
        <title>Comparative genomics and taxonomic characterization of three novel marine species of genus Reichenbachiella exhibiting antioxidant and polysaccharide degradation activities.</title>
        <authorList>
            <person name="Muhammad N."/>
            <person name="Lee Y.-J."/>
            <person name="Ko J."/>
            <person name="Kim S.-G."/>
        </authorList>
    </citation>
    <scope>NUCLEOTIDE SEQUENCE</scope>
    <source>
        <strain evidence="3">Wsw4-B4</strain>
    </source>
</reference>
<feature type="domain" description="Xaa-Pro dipeptidyl-peptidase C-terminal" evidence="2">
    <location>
        <begin position="363"/>
        <end position="622"/>
    </location>
</feature>
<dbReference type="InterPro" id="IPR008979">
    <property type="entry name" value="Galactose-bd-like_sf"/>
</dbReference>
<evidence type="ECO:0000256" key="1">
    <source>
        <dbReference type="ARBA" id="ARBA00022801"/>
    </source>
</evidence>
<accession>A0ABY6CV65</accession>
<dbReference type="InterPro" id="IPR005674">
    <property type="entry name" value="CocE/Ser_esterase"/>
</dbReference>
<dbReference type="Pfam" id="PF02129">
    <property type="entry name" value="Peptidase_S15"/>
    <property type="match status" value="1"/>
</dbReference>
<dbReference type="Gene3D" id="3.40.50.1820">
    <property type="entry name" value="alpha/beta hydrolase"/>
    <property type="match status" value="1"/>
</dbReference>
<protein>
    <submittedName>
        <fullName evidence="3">CocE/NonD family hydrolase</fullName>
    </submittedName>
</protein>
<dbReference type="Pfam" id="PF08530">
    <property type="entry name" value="PepX_C"/>
    <property type="match status" value="1"/>
</dbReference>
<dbReference type="InterPro" id="IPR013736">
    <property type="entry name" value="Xaa-Pro_dipept_C"/>
</dbReference>
<dbReference type="SUPFAM" id="SSF49785">
    <property type="entry name" value="Galactose-binding domain-like"/>
    <property type="match status" value="1"/>
</dbReference>
<dbReference type="SMART" id="SM00939">
    <property type="entry name" value="PepX_C"/>
    <property type="match status" value="1"/>
</dbReference>
<dbReference type="EMBL" id="CP106735">
    <property type="protein sequence ID" value="UXX77811.1"/>
    <property type="molecule type" value="Genomic_DNA"/>
</dbReference>
<dbReference type="SUPFAM" id="SSF53474">
    <property type="entry name" value="alpha/beta-Hydrolases"/>
    <property type="match status" value="1"/>
</dbReference>
<gene>
    <name evidence="3" type="ORF">N7E81_10555</name>
</gene>
<dbReference type="InterPro" id="IPR000383">
    <property type="entry name" value="Xaa-Pro-like_dom"/>
</dbReference>
<dbReference type="Gene3D" id="2.60.120.260">
    <property type="entry name" value="Galactose-binding domain-like"/>
    <property type="match status" value="1"/>
</dbReference>
<dbReference type="Gene3D" id="1.10.3020.10">
    <property type="entry name" value="alpha-amino acid ester hydrolase ( Helical cap domain)"/>
    <property type="match status" value="1"/>
</dbReference>
<dbReference type="GO" id="GO:0016787">
    <property type="term" value="F:hydrolase activity"/>
    <property type="evidence" value="ECO:0007669"/>
    <property type="project" value="UniProtKB-KW"/>
</dbReference>
<dbReference type="InterPro" id="IPR029058">
    <property type="entry name" value="AB_hydrolase_fold"/>
</dbReference>
<dbReference type="Proteomes" id="UP001062165">
    <property type="component" value="Chromosome"/>
</dbReference>
<keyword evidence="4" id="KW-1185">Reference proteome</keyword>